<proteinExistence type="predicted"/>
<reference evidence="1" key="1">
    <citation type="submission" date="2023-06" db="EMBL/GenBank/DDBJ databases">
        <title>Genome-scale phylogeny and comparative genomics of the fungal order Sordariales.</title>
        <authorList>
            <consortium name="Lawrence Berkeley National Laboratory"/>
            <person name="Hensen N."/>
            <person name="Bonometti L."/>
            <person name="Westerberg I."/>
            <person name="Brannstrom I.O."/>
            <person name="Guillou S."/>
            <person name="Cros-Aarteil S."/>
            <person name="Calhoun S."/>
            <person name="Haridas S."/>
            <person name="Kuo A."/>
            <person name="Mondo S."/>
            <person name="Pangilinan J."/>
            <person name="Riley R."/>
            <person name="Labutti K."/>
            <person name="Andreopoulos B."/>
            <person name="Lipzen A."/>
            <person name="Chen C."/>
            <person name="Yanf M."/>
            <person name="Daum C."/>
            <person name="Ng V."/>
            <person name="Clum A."/>
            <person name="Steindorff A."/>
            <person name="Ohm R."/>
            <person name="Martin F."/>
            <person name="Silar P."/>
            <person name="Natvig D."/>
            <person name="Lalanne C."/>
            <person name="Gautier V."/>
            <person name="Ament-Velasquez S.L."/>
            <person name="Kruys A."/>
            <person name="Hutchinson M.I."/>
            <person name="Powell A.J."/>
            <person name="Barry K."/>
            <person name="Miller A.N."/>
            <person name="Grigoriev I.V."/>
            <person name="Debuchy R."/>
            <person name="Gladieux P."/>
            <person name="Thoren M.H."/>
            <person name="Johannesson H."/>
        </authorList>
    </citation>
    <scope>NUCLEOTIDE SEQUENCE</scope>
    <source>
        <strain evidence="1">CBS 606.72</strain>
    </source>
</reference>
<dbReference type="AlphaFoldDB" id="A0AA40C2G8"/>
<dbReference type="InterPro" id="IPR053157">
    <property type="entry name" value="Sterol_Uptake_Regulator"/>
</dbReference>
<dbReference type="Proteomes" id="UP001175000">
    <property type="component" value="Unassembled WGS sequence"/>
</dbReference>
<evidence type="ECO:0000313" key="2">
    <source>
        <dbReference type="Proteomes" id="UP001175000"/>
    </source>
</evidence>
<dbReference type="PANTHER" id="PTHR47784">
    <property type="entry name" value="STEROL UPTAKE CONTROL PROTEIN 2"/>
    <property type="match status" value="1"/>
</dbReference>
<keyword evidence="2" id="KW-1185">Reference proteome</keyword>
<dbReference type="PANTHER" id="PTHR47784:SF10">
    <property type="entry name" value="TRANSCRIPTION FACTOR, PUTATIVE (AFU_ORTHOLOGUE AFUA_6G14150)-RELATED"/>
    <property type="match status" value="1"/>
</dbReference>
<feature type="non-terminal residue" evidence="1">
    <location>
        <position position="1"/>
    </location>
</feature>
<gene>
    <name evidence="1" type="ORF">B0T14DRAFT_413114</name>
</gene>
<feature type="non-terminal residue" evidence="1">
    <location>
        <position position="363"/>
    </location>
</feature>
<dbReference type="GO" id="GO:0001228">
    <property type="term" value="F:DNA-binding transcription activator activity, RNA polymerase II-specific"/>
    <property type="evidence" value="ECO:0007669"/>
    <property type="project" value="TreeGrafter"/>
</dbReference>
<evidence type="ECO:0000313" key="1">
    <source>
        <dbReference type="EMBL" id="KAK0622582.1"/>
    </source>
</evidence>
<dbReference type="EMBL" id="JAULSU010000003">
    <property type="protein sequence ID" value="KAK0622582.1"/>
    <property type="molecule type" value="Genomic_DNA"/>
</dbReference>
<organism evidence="1 2">
    <name type="scientific">Immersiella caudata</name>
    <dbReference type="NCBI Taxonomy" id="314043"/>
    <lineage>
        <taxon>Eukaryota</taxon>
        <taxon>Fungi</taxon>
        <taxon>Dikarya</taxon>
        <taxon>Ascomycota</taxon>
        <taxon>Pezizomycotina</taxon>
        <taxon>Sordariomycetes</taxon>
        <taxon>Sordariomycetidae</taxon>
        <taxon>Sordariales</taxon>
        <taxon>Lasiosphaeriaceae</taxon>
        <taxon>Immersiella</taxon>
    </lineage>
</organism>
<accession>A0AA40C2G8</accession>
<sequence length="363" mass="39837">LTPAPGAFSSSTPCPNPETRLLELELLHRWSTRTWTAFYAIPQCRPYLLDHLPRQALRHSYLLHGLFASAAMDLATASSRSHSPSEARRYLRIALEYGNRASVEFREQVDELTPENIDIVAYFSSMSSIVSYATPPGNGDMVRVGWGSYLDRLVGLIESLIATARFGVDKHEWLLASPCPARTIAEEYGVDLGLMEVLDPATRAAIQLMTSVCAVVTLGDGRKAADVFAYCLAVGQTKYCFAEERVGRLQQYYTSMFPIAGEEFVRGVEGREPMALFVIMYWGVLADRAARSEWGGWIVGETGREVVREASEALVVSGIRDVPGVAEGIAWTRFQVGLEPLPGCELVEGMVSGVVGEICGEES</sequence>
<comment type="caution">
    <text evidence="1">The sequence shown here is derived from an EMBL/GenBank/DDBJ whole genome shotgun (WGS) entry which is preliminary data.</text>
</comment>
<name>A0AA40C2G8_9PEZI</name>
<protein>
    <submittedName>
        <fullName evidence="1">Uncharacterized protein</fullName>
    </submittedName>
</protein>